<organism evidence="5 6">
    <name type="scientific">Pseudopedobacter saltans</name>
    <dbReference type="NCBI Taxonomy" id="151895"/>
    <lineage>
        <taxon>Bacteria</taxon>
        <taxon>Pseudomonadati</taxon>
        <taxon>Bacteroidota</taxon>
        <taxon>Sphingobacteriia</taxon>
        <taxon>Sphingobacteriales</taxon>
        <taxon>Sphingobacteriaceae</taxon>
        <taxon>Pseudopedobacter</taxon>
    </lineage>
</organism>
<dbReference type="PANTHER" id="PTHR43280">
    <property type="entry name" value="ARAC-FAMILY TRANSCRIPTIONAL REGULATOR"/>
    <property type="match status" value="1"/>
</dbReference>
<proteinExistence type="predicted"/>
<dbReference type="SUPFAM" id="SSF46689">
    <property type="entry name" value="Homeodomain-like"/>
    <property type="match status" value="1"/>
</dbReference>
<protein>
    <submittedName>
        <fullName evidence="5">AraC family transcriptional regulator</fullName>
    </submittedName>
</protein>
<dbReference type="Gene3D" id="1.10.10.60">
    <property type="entry name" value="Homeodomain-like"/>
    <property type="match status" value="1"/>
</dbReference>
<feature type="domain" description="HTH araC/xylS-type" evidence="4">
    <location>
        <begin position="187"/>
        <end position="297"/>
    </location>
</feature>
<evidence type="ECO:0000313" key="5">
    <source>
        <dbReference type="EMBL" id="PZP51363.1"/>
    </source>
</evidence>
<evidence type="ECO:0000313" key="6">
    <source>
        <dbReference type="Proteomes" id="UP000249645"/>
    </source>
</evidence>
<keyword evidence="2" id="KW-0238">DNA-binding</keyword>
<sequence length="297" mass="35334">MESLEEFYQHKFHTYPENLHKTIGQFNVFEIEARMRQNEELPIHIRRNFYKIMLFSGKNTFRYGNQNIEVNGDTLMFFHPNISYSYQPLSADTKGSFCVFKKEFFQGDFKLDIDQLSIFKSSKPPIFQLSKIQYQEAEALFQKMLTEVRSDFIYKYELIRNYVSELYYLAMKWIPAENIFRHGDASNRITMIFEELLAQQFPIQYKSDQVALRTPKAFAEKMFVHVNYLNRCVQKVTGKTTSQHIFERLLGEAKILLKHTDWSVSEICEALNFEDLAHFNKFFKKQTEINPSSFKLV</sequence>
<dbReference type="SMART" id="SM00342">
    <property type="entry name" value="HTH_ARAC"/>
    <property type="match status" value="1"/>
</dbReference>
<dbReference type="InterPro" id="IPR009057">
    <property type="entry name" value="Homeodomain-like_sf"/>
</dbReference>
<dbReference type="Pfam" id="PF12833">
    <property type="entry name" value="HTH_18"/>
    <property type="match status" value="1"/>
</dbReference>
<accession>A0A2W5F918</accession>
<reference evidence="5 6" key="1">
    <citation type="submission" date="2017-11" db="EMBL/GenBank/DDBJ databases">
        <title>Infants hospitalized years apart are colonized by the same room-sourced microbial strains.</title>
        <authorList>
            <person name="Brooks B."/>
            <person name="Olm M.R."/>
            <person name="Firek B.A."/>
            <person name="Baker R."/>
            <person name="Thomas B.C."/>
            <person name="Morowitz M.J."/>
            <person name="Banfield J.F."/>
        </authorList>
    </citation>
    <scope>NUCLEOTIDE SEQUENCE [LARGE SCALE GENOMIC DNA]</scope>
    <source>
        <strain evidence="5">S2_009_000_R2_76</strain>
    </source>
</reference>
<dbReference type="SUPFAM" id="SSF51215">
    <property type="entry name" value="Regulatory protein AraC"/>
    <property type="match status" value="1"/>
</dbReference>
<dbReference type="Proteomes" id="UP000249645">
    <property type="component" value="Unassembled WGS sequence"/>
</dbReference>
<dbReference type="InterPro" id="IPR018060">
    <property type="entry name" value="HTH_AraC"/>
</dbReference>
<dbReference type="PANTHER" id="PTHR43280:SF32">
    <property type="entry name" value="TRANSCRIPTIONAL REGULATORY PROTEIN"/>
    <property type="match status" value="1"/>
</dbReference>
<dbReference type="PROSITE" id="PS01124">
    <property type="entry name" value="HTH_ARAC_FAMILY_2"/>
    <property type="match status" value="1"/>
</dbReference>
<dbReference type="InterPro" id="IPR037923">
    <property type="entry name" value="HTH-like"/>
</dbReference>
<dbReference type="GO" id="GO:0003700">
    <property type="term" value="F:DNA-binding transcription factor activity"/>
    <property type="evidence" value="ECO:0007669"/>
    <property type="project" value="InterPro"/>
</dbReference>
<evidence type="ECO:0000259" key="4">
    <source>
        <dbReference type="PROSITE" id="PS01124"/>
    </source>
</evidence>
<dbReference type="GO" id="GO:0043565">
    <property type="term" value="F:sequence-specific DNA binding"/>
    <property type="evidence" value="ECO:0007669"/>
    <property type="project" value="InterPro"/>
</dbReference>
<keyword evidence="3" id="KW-0804">Transcription</keyword>
<gene>
    <name evidence="5" type="ORF">DI598_03385</name>
</gene>
<evidence type="ECO:0000256" key="1">
    <source>
        <dbReference type="ARBA" id="ARBA00023015"/>
    </source>
</evidence>
<evidence type="ECO:0000256" key="2">
    <source>
        <dbReference type="ARBA" id="ARBA00023125"/>
    </source>
</evidence>
<comment type="caution">
    <text evidence="5">The sequence shown here is derived from an EMBL/GenBank/DDBJ whole genome shotgun (WGS) entry which is preliminary data.</text>
</comment>
<name>A0A2W5F918_9SPHI</name>
<keyword evidence="1" id="KW-0805">Transcription regulation</keyword>
<dbReference type="AlphaFoldDB" id="A0A2W5F918"/>
<dbReference type="EMBL" id="QFOI01000033">
    <property type="protein sequence ID" value="PZP51363.1"/>
    <property type="molecule type" value="Genomic_DNA"/>
</dbReference>
<evidence type="ECO:0000256" key="3">
    <source>
        <dbReference type="ARBA" id="ARBA00023163"/>
    </source>
</evidence>